<dbReference type="Gene3D" id="3.40.250.10">
    <property type="entry name" value="Rhodanese-like domain"/>
    <property type="match status" value="1"/>
</dbReference>
<dbReference type="Pfam" id="PF03413">
    <property type="entry name" value="PepSY"/>
    <property type="match status" value="1"/>
</dbReference>
<feature type="signal peptide" evidence="1">
    <location>
        <begin position="1"/>
        <end position="23"/>
    </location>
</feature>
<evidence type="ECO:0000313" key="3">
    <source>
        <dbReference type="EMBL" id="HJC48655.1"/>
    </source>
</evidence>
<feature type="chain" id="PRO_5039434240" evidence="1">
    <location>
        <begin position="24"/>
        <end position="287"/>
    </location>
</feature>
<name>A0A9D2PDA3_9FIRM</name>
<reference evidence="3" key="2">
    <citation type="submission" date="2021-04" db="EMBL/GenBank/DDBJ databases">
        <authorList>
            <person name="Gilroy R."/>
        </authorList>
    </citation>
    <scope>NUCLEOTIDE SEQUENCE</scope>
    <source>
        <strain evidence="3">CHK183-5548</strain>
    </source>
</reference>
<evidence type="ECO:0000259" key="2">
    <source>
        <dbReference type="PROSITE" id="PS50206"/>
    </source>
</evidence>
<feature type="domain" description="Rhodanese" evidence="2">
    <location>
        <begin position="42"/>
        <end position="131"/>
    </location>
</feature>
<dbReference type="SUPFAM" id="SSF52821">
    <property type="entry name" value="Rhodanese/Cell cycle control phosphatase"/>
    <property type="match status" value="1"/>
</dbReference>
<dbReference type="Pfam" id="PF00581">
    <property type="entry name" value="Rhodanese"/>
    <property type="match status" value="1"/>
</dbReference>
<dbReference type="SMART" id="SM00450">
    <property type="entry name" value="RHOD"/>
    <property type="match status" value="1"/>
</dbReference>
<organism evidence="3 4">
    <name type="scientific">Candidatus Lachnoclostridium pullistercoris</name>
    <dbReference type="NCBI Taxonomy" id="2838632"/>
    <lineage>
        <taxon>Bacteria</taxon>
        <taxon>Bacillati</taxon>
        <taxon>Bacillota</taxon>
        <taxon>Clostridia</taxon>
        <taxon>Lachnospirales</taxon>
        <taxon>Lachnospiraceae</taxon>
    </lineage>
</organism>
<evidence type="ECO:0000313" key="4">
    <source>
        <dbReference type="Proteomes" id="UP000823883"/>
    </source>
</evidence>
<dbReference type="InterPro" id="IPR025711">
    <property type="entry name" value="PepSY"/>
</dbReference>
<accession>A0A9D2PDA3</accession>
<dbReference type="Proteomes" id="UP000823883">
    <property type="component" value="Unassembled WGS sequence"/>
</dbReference>
<sequence>MKRIRIIPFFMTLLLLSGCAAQTAENTYRQIDSEEAAALMEEKNNYIILDVRTEEEYSEGHIPNAINIPNESIGTEEIPELPDKDQLILVYCRSGNRSKQASRKLADLGYTNIVEFGGIIDWTGETQSDSQSVPQTINSAGAEVSSEEALVIALNNADVPEADAYNIKNERDSDNGIPIHDIEFETDYGDYDFEVSVDGGRIVGADYEVDEEYLNILGGSAVSLEEAKKLIADKVPGSDAENVQIWEENEDGRGRFEGELYFENMKYEFEIDPATGRIFDWNADLRG</sequence>
<dbReference type="PROSITE" id="PS50206">
    <property type="entry name" value="RHODANESE_3"/>
    <property type="match status" value="1"/>
</dbReference>
<dbReference type="InterPro" id="IPR001763">
    <property type="entry name" value="Rhodanese-like_dom"/>
</dbReference>
<protein>
    <submittedName>
        <fullName evidence="3">PepSY domain-containing protein</fullName>
    </submittedName>
</protein>
<dbReference type="PROSITE" id="PS51257">
    <property type="entry name" value="PROKAR_LIPOPROTEIN"/>
    <property type="match status" value="1"/>
</dbReference>
<dbReference type="PANTHER" id="PTHR43031:SF1">
    <property type="entry name" value="PYRIDINE NUCLEOTIDE-DISULPHIDE OXIDOREDUCTASE"/>
    <property type="match status" value="1"/>
</dbReference>
<dbReference type="InterPro" id="IPR050229">
    <property type="entry name" value="GlpE_sulfurtransferase"/>
</dbReference>
<dbReference type="AlphaFoldDB" id="A0A9D2PDA3"/>
<comment type="caution">
    <text evidence="3">The sequence shown here is derived from an EMBL/GenBank/DDBJ whole genome shotgun (WGS) entry which is preliminary data.</text>
</comment>
<dbReference type="Gene3D" id="3.10.450.40">
    <property type="match status" value="2"/>
</dbReference>
<reference evidence="3" key="1">
    <citation type="journal article" date="2021" name="PeerJ">
        <title>Extensive microbial diversity within the chicken gut microbiome revealed by metagenomics and culture.</title>
        <authorList>
            <person name="Gilroy R."/>
            <person name="Ravi A."/>
            <person name="Getino M."/>
            <person name="Pursley I."/>
            <person name="Horton D.L."/>
            <person name="Alikhan N.F."/>
            <person name="Baker D."/>
            <person name="Gharbi K."/>
            <person name="Hall N."/>
            <person name="Watson M."/>
            <person name="Adriaenssens E.M."/>
            <person name="Foster-Nyarko E."/>
            <person name="Jarju S."/>
            <person name="Secka A."/>
            <person name="Antonio M."/>
            <person name="Oren A."/>
            <person name="Chaudhuri R.R."/>
            <person name="La Ragione R."/>
            <person name="Hildebrand F."/>
            <person name="Pallen M.J."/>
        </authorList>
    </citation>
    <scope>NUCLEOTIDE SEQUENCE</scope>
    <source>
        <strain evidence="3">CHK183-5548</strain>
    </source>
</reference>
<dbReference type="EMBL" id="DWWL01000076">
    <property type="protein sequence ID" value="HJC48655.1"/>
    <property type="molecule type" value="Genomic_DNA"/>
</dbReference>
<proteinExistence type="predicted"/>
<dbReference type="PANTHER" id="PTHR43031">
    <property type="entry name" value="FAD-DEPENDENT OXIDOREDUCTASE"/>
    <property type="match status" value="1"/>
</dbReference>
<keyword evidence="1" id="KW-0732">Signal</keyword>
<evidence type="ECO:0000256" key="1">
    <source>
        <dbReference type="SAM" id="SignalP"/>
    </source>
</evidence>
<gene>
    <name evidence="3" type="ORF">IAA04_11440</name>
</gene>
<dbReference type="CDD" id="cd00158">
    <property type="entry name" value="RHOD"/>
    <property type="match status" value="1"/>
</dbReference>
<dbReference type="InterPro" id="IPR036873">
    <property type="entry name" value="Rhodanese-like_dom_sf"/>
</dbReference>